<reference evidence="3 4" key="1">
    <citation type="journal article" date="2014" name="Genome Announc.">
        <title>Draft Genome Sequence of Paenibacillus pini JCM 16418T, Isolated from the Rhizosphere of Pine Tree.</title>
        <authorList>
            <person name="Yuki M."/>
            <person name="Oshima K."/>
            <person name="Suda W."/>
            <person name="Oshida Y."/>
            <person name="Kitamura K."/>
            <person name="Iida Y."/>
            <person name="Hattori M."/>
            <person name="Ohkuma M."/>
        </authorList>
    </citation>
    <scope>NUCLEOTIDE SEQUENCE [LARGE SCALE GENOMIC DNA]</scope>
    <source>
        <strain evidence="3 4">JCM 16418</strain>
    </source>
</reference>
<feature type="domain" description="Copper amine oxidase-like N-terminal" evidence="2">
    <location>
        <begin position="42"/>
        <end position="150"/>
    </location>
</feature>
<dbReference type="RefSeq" id="WP_242403668.1">
    <property type="nucleotide sequence ID" value="NZ_BAVZ01000001.1"/>
</dbReference>
<dbReference type="AlphaFoldDB" id="W7YUX4"/>
<dbReference type="STRING" id="1236976.JCM16418_199"/>
<gene>
    <name evidence="3" type="ORF">JCM16418_199</name>
</gene>
<evidence type="ECO:0000313" key="3">
    <source>
        <dbReference type="EMBL" id="GAF06249.1"/>
    </source>
</evidence>
<evidence type="ECO:0000313" key="4">
    <source>
        <dbReference type="Proteomes" id="UP000019364"/>
    </source>
</evidence>
<accession>W7YUX4</accession>
<evidence type="ECO:0000259" key="2">
    <source>
        <dbReference type="Pfam" id="PF07833"/>
    </source>
</evidence>
<feature type="signal peptide" evidence="1">
    <location>
        <begin position="1"/>
        <end position="31"/>
    </location>
</feature>
<protein>
    <submittedName>
        <fullName evidence="3">Copper amine oxidase</fullName>
    </submittedName>
</protein>
<keyword evidence="4" id="KW-1185">Reference proteome</keyword>
<sequence length="319" mass="35653">MKYMKKVKLSILTSVLAVGLTIGGTVGNVHAAESKGNIEVLLNAKKISFPDAKPYQDSQGSVMVPIRFVSEALGAEVGWTKANGQLTVELKNTEHTVNMTVGKATATIDGNEKSYGTKIVLQKNRTFVPLRLVSEGLGQTVEWDKISRWVWIGKKNALTLEEAGLKPVSLDPYRKWFSKAKDLLKSPREDINFNEVLIFKVSDLPTKFLREIYSVELYSESKTNASYLKVRAKTSSGSGDIFYLTKKNDIRYRNPMSSLTINNGDGTKYCFYKIWSPADKTLNGIVDQSPLKIQDIEYIGFYGGTQNYIPLMINPWKGN</sequence>
<dbReference type="InterPro" id="IPR036582">
    <property type="entry name" value="Mao_N_sf"/>
</dbReference>
<dbReference type="eggNOG" id="COG4632">
    <property type="taxonomic scope" value="Bacteria"/>
</dbReference>
<feature type="chain" id="PRO_5004907059" evidence="1">
    <location>
        <begin position="32"/>
        <end position="319"/>
    </location>
</feature>
<dbReference type="EMBL" id="BAVZ01000001">
    <property type="protein sequence ID" value="GAF06249.1"/>
    <property type="molecule type" value="Genomic_DNA"/>
</dbReference>
<dbReference type="Gene3D" id="3.30.457.10">
    <property type="entry name" value="Copper amine oxidase-like, N-terminal domain"/>
    <property type="match status" value="1"/>
</dbReference>
<dbReference type="Pfam" id="PF07833">
    <property type="entry name" value="Cu_amine_oxidN1"/>
    <property type="match status" value="1"/>
</dbReference>
<name>W7YUX4_9BACL</name>
<organism evidence="3 4">
    <name type="scientific">Paenibacillus pini JCM 16418</name>
    <dbReference type="NCBI Taxonomy" id="1236976"/>
    <lineage>
        <taxon>Bacteria</taxon>
        <taxon>Bacillati</taxon>
        <taxon>Bacillota</taxon>
        <taxon>Bacilli</taxon>
        <taxon>Bacillales</taxon>
        <taxon>Paenibacillaceae</taxon>
        <taxon>Paenibacillus</taxon>
    </lineage>
</organism>
<evidence type="ECO:0000256" key="1">
    <source>
        <dbReference type="SAM" id="SignalP"/>
    </source>
</evidence>
<dbReference type="InterPro" id="IPR012854">
    <property type="entry name" value="Cu_amine_oxidase-like_N"/>
</dbReference>
<comment type="caution">
    <text evidence="3">The sequence shown here is derived from an EMBL/GenBank/DDBJ whole genome shotgun (WGS) entry which is preliminary data.</text>
</comment>
<proteinExistence type="predicted"/>
<keyword evidence="1" id="KW-0732">Signal</keyword>
<dbReference type="SUPFAM" id="SSF55383">
    <property type="entry name" value="Copper amine oxidase, domain N"/>
    <property type="match status" value="1"/>
</dbReference>
<dbReference type="Proteomes" id="UP000019364">
    <property type="component" value="Unassembled WGS sequence"/>
</dbReference>